<organism evidence="3 4">
    <name type="scientific">Molossus molossus</name>
    <name type="common">Pallas' mastiff bat</name>
    <name type="synonym">Vespertilio molossus</name>
    <dbReference type="NCBI Taxonomy" id="27622"/>
    <lineage>
        <taxon>Eukaryota</taxon>
        <taxon>Metazoa</taxon>
        <taxon>Chordata</taxon>
        <taxon>Craniata</taxon>
        <taxon>Vertebrata</taxon>
        <taxon>Euteleostomi</taxon>
        <taxon>Mammalia</taxon>
        <taxon>Eutheria</taxon>
        <taxon>Laurasiatheria</taxon>
        <taxon>Chiroptera</taxon>
        <taxon>Yangochiroptera</taxon>
        <taxon>Molossidae</taxon>
        <taxon>Molossus</taxon>
    </lineage>
</organism>
<dbReference type="GO" id="GO:0047961">
    <property type="term" value="F:glycine N-acyltransferase activity"/>
    <property type="evidence" value="ECO:0007669"/>
    <property type="project" value="InterPro"/>
</dbReference>
<evidence type="ECO:0000313" key="4">
    <source>
        <dbReference type="Proteomes" id="UP000550707"/>
    </source>
</evidence>
<dbReference type="AlphaFoldDB" id="A0A7J8EQJ5"/>
<dbReference type="EC" id="2.3.1.-" evidence="1"/>
<sequence length="98" mass="11004">MFVINEPQKLQILYESLEKSTPESYKVYGAIFHIKNKNPFNLEVLVARLSDSHQSASERGESSSYCTPGQCCSGCFLGGNERTEAGGWENNRGHPWFT</sequence>
<evidence type="ECO:0000259" key="2">
    <source>
        <dbReference type="Pfam" id="PF06021"/>
    </source>
</evidence>
<dbReference type="InterPro" id="IPR010313">
    <property type="entry name" value="Glycine_N-acyltransferase"/>
</dbReference>
<dbReference type="PANTHER" id="PTHR15298">
    <property type="entry name" value="L-COA N-ACYLTRANSFERASE-RELATED"/>
    <property type="match status" value="1"/>
</dbReference>
<keyword evidence="1 3" id="KW-0808">Transferase</keyword>
<accession>A0A7J8EQJ5</accession>
<evidence type="ECO:0000313" key="3">
    <source>
        <dbReference type="EMBL" id="KAF6437666.1"/>
    </source>
</evidence>
<keyword evidence="4" id="KW-1185">Reference proteome</keyword>
<keyword evidence="1 3" id="KW-0012">Acyltransferase</keyword>
<proteinExistence type="inferred from homology"/>
<dbReference type="EMBL" id="JACASF010000013">
    <property type="protein sequence ID" value="KAF6437666.1"/>
    <property type="molecule type" value="Genomic_DNA"/>
</dbReference>
<comment type="similarity">
    <text evidence="1">Belongs to the glycine N-acyltransferase family.</text>
</comment>
<gene>
    <name evidence="3" type="ORF">HJG59_005717</name>
</gene>
<comment type="caution">
    <text evidence="3">The sequence shown here is derived from an EMBL/GenBank/DDBJ whole genome shotgun (WGS) entry which is preliminary data.</text>
</comment>
<dbReference type="PANTHER" id="PTHR15298:SF4">
    <property type="entry name" value="GLYCINE N-ACYLTRANSFERASE-LIKE PROTEIN 2"/>
    <property type="match status" value="1"/>
</dbReference>
<name>A0A7J8EQJ5_MOLMO</name>
<evidence type="ECO:0000256" key="1">
    <source>
        <dbReference type="RuleBase" id="RU368002"/>
    </source>
</evidence>
<dbReference type="Pfam" id="PF06021">
    <property type="entry name" value="Gly_acyl_tr_N"/>
    <property type="match status" value="1"/>
</dbReference>
<feature type="domain" description="Glycine N-acyltransferase N-terminal" evidence="2">
    <location>
        <begin position="1"/>
        <end position="46"/>
    </location>
</feature>
<protein>
    <recommendedName>
        <fullName evidence="1">Glycine N-acyltransferase-like protein</fullName>
        <ecNumber evidence="1">2.3.1.-</ecNumber>
    </recommendedName>
</protein>
<dbReference type="InParanoid" id="A0A7J8EQJ5"/>
<reference evidence="3 4" key="1">
    <citation type="journal article" date="2020" name="Nature">
        <title>Six reference-quality genomes reveal evolution of bat adaptations.</title>
        <authorList>
            <person name="Jebb D."/>
            <person name="Huang Z."/>
            <person name="Pippel M."/>
            <person name="Hughes G.M."/>
            <person name="Lavrichenko K."/>
            <person name="Devanna P."/>
            <person name="Winkler S."/>
            <person name="Jermiin L.S."/>
            <person name="Skirmuntt E.C."/>
            <person name="Katzourakis A."/>
            <person name="Burkitt-Gray L."/>
            <person name="Ray D.A."/>
            <person name="Sullivan K.A.M."/>
            <person name="Roscito J.G."/>
            <person name="Kirilenko B.M."/>
            <person name="Davalos L.M."/>
            <person name="Corthals A.P."/>
            <person name="Power M.L."/>
            <person name="Jones G."/>
            <person name="Ransome R.D."/>
            <person name="Dechmann D.K.N."/>
            <person name="Locatelli A.G."/>
            <person name="Puechmaille S.J."/>
            <person name="Fedrigo O."/>
            <person name="Jarvis E.D."/>
            <person name="Hiller M."/>
            <person name="Vernes S.C."/>
            <person name="Myers E.W."/>
            <person name="Teeling E.C."/>
        </authorList>
    </citation>
    <scope>NUCLEOTIDE SEQUENCE [LARGE SCALE GENOMIC DNA]</scope>
    <source>
        <strain evidence="3">MMolMol1</strain>
        <tissue evidence="3">Muscle</tissue>
    </source>
</reference>
<dbReference type="InterPro" id="IPR015938">
    <property type="entry name" value="Glycine_N-acyltransferase_N"/>
</dbReference>
<dbReference type="GO" id="GO:0005739">
    <property type="term" value="C:mitochondrion"/>
    <property type="evidence" value="ECO:0007669"/>
    <property type="project" value="InterPro"/>
</dbReference>
<dbReference type="Proteomes" id="UP000550707">
    <property type="component" value="Unassembled WGS sequence"/>
</dbReference>